<protein>
    <submittedName>
        <fullName evidence="1">Uncharacterized protein</fullName>
    </submittedName>
</protein>
<gene>
    <name evidence="1" type="ORF">RHMOL_Rhmol09G0176900</name>
</gene>
<keyword evidence="2" id="KW-1185">Reference proteome</keyword>
<sequence>MGNTESNKTNAAGSSEEDSARRERENAATAVGAATAVAAGKLLSSSASEDEKTNERGKMMEAAGSSGGGYQTRNKFEDSPPNDYYPDHEKTNEAAGRFESHQIPSIKFEDFPSDSVVLEGAAGNRIPGKLILWRFLGVPIRRVKWVVPCTFNSVLRAGLSTVFIQIVSCRAMPSVNCVL</sequence>
<organism evidence="1 2">
    <name type="scientific">Rhododendron molle</name>
    <name type="common">Chinese azalea</name>
    <name type="synonym">Azalea mollis</name>
    <dbReference type="NCBI Taxonomy" id="49168"/>
    <lineage>
        <taxon>Eukaryota</taxon>
        <taxon>Viridiplantae</taxon>
        <taxon>Streptophyta</taxon>
        <taxon>Embryophyta</taxon>
        <taxon>Tracheophyta</taxon>
        <taxon>Spermatophyta</taxon>
        <taxon>Magnoliopsida</taxon>
        <taxon>eudicotyledons</taxon>
        <taxon>Gunneridae</taxon>
        <taxon>Pentapetalae</taxon>
        <taxon>asterids</taxon>
        <taxon>Ericales</taxon>
        <taxon>Ericaceae</taxon>
        <taxon>Ericoideae</taxon>
        <taxon>Rhodoreae</taxon>
        <taxon>Rhododendron</taxon>
    </lineage>
</organism>
<proteinExistence type="predicted"/>
<reference evidence="1" key="1">
    <citation type="submission" date="2022-02" db="EMBL/GenBank/DDBJ databases">
        <title>Plant Genome Project.</title>
        <authorList>
            <person name="Zhang R.-G."/>
        </authorList>
    </citation>
    <scope>NUCLEOTIDE SEQUENCE</scope>
    <source>
        <strain evidence="1">AT1</strain>
    </source>
</reference>
<comment type="caution">
    <text evidence="1">The sequence shown here is derived from an EMBL/GenBank/DDBJ whole genome shotgun (WGS) entry which is preliminary data.</text>
</comment>
<dbReference type="Proteomes" id="UP001062846">
    <property type="component" value="Chromosome 9"/>
</dbReference>
<evidence type="ECO:0000313" key="1">
    <source>
        <dbReference type="EMBL" id="KAI8539363.1"/>
    </source>
</evidence>
<evidence type="ECO:0000313" key="2">
    <source>
        <dbReference type="Proteomes" id="UP001062846"/>
    </source>
</evidence>
<accession>A0ACC0MG77</accession>
<name>A0ACC0MG77_RHOML</name>
<dbReference type="EMBL" id="CM046396">
    <property type="protein sequence ID" value="KAI8539363.1"/>
    <property type="molecule type" value="Genomic_DNA"/>
</dbReference>